<dbReference type="HOGENOM" id="CLU_1975718_0_0_1"/>
<accession>N4X7G0</accession>
<dbReference type="AlphaFoldDB" id="N4X7G0"/>
<reference evidence="3" key="2">
    <citation type="journal article" date="2013" name="PLoS Genet.">
        <title>Comparative genome structure, secondary metabolite, and effector coding capacity across Cochliobolus pathogens.</title>
        <authorList>
            <person name="Condon B.J."/>
            <person name="Leng Y."/>
            <person name="Wu D."/>
            <person name="Bushley K.E."/>
            <person name="Ohm R.A."/>
            <person name="Otillar R."/>
            <person name="Martin J."/>
            <person name="Schackwitz W."/>
            <person name="Grimwood J."/>
            <person name="MohdZainudin N."/>
            <person name="Xue C."/>
            <person name="Wang R."/>
            <person name="Manning V.A."/>
            <person name="Dhillon B."/>
            <person name="Tu Z.J."/>
            <person name="Steffenson B.J."/>
            <person name="Salamov A."/>
            <person name="Sun H."/>
            <person name="Lowry S."/>
            <person name="LaButti K."/>
            <person name="Han J."/>
            <person name="Copeland A."/>
            <person name="Lindquist E."/>
            <person name="Barry K."/>
            <person name="Schmutz J."/>
            <person name="Baker S.E."/>
            <person name="Ciuffetti L.M."/>
            <person name="Grigoriev I.V."/>
            <person name="Zhong S."/>
            <person name="Turgeon B.G."/>
        </authorList>
    </citation>
    <scope>NUCLEOTIDE SEQUENCE [LARGE SCALE GENOMIC DNA]</scope>
    <source>
        <strain evidence="3">C4 / ATCC 48331 / race T</strain>
    </source>
</reference>
<feature type="region of interest" description="Disordered" evidence="1">
    <location>
        <begin position="78"/>
        <end position="102"/>
    </location>
</feature>
<protein>
    <submittedName>
        <fullName evidence="2">Uncharacterized protein</fullName>
    </submittedName>
</protein>
<evidence type="ECO:0000256" key="1">
    <source>
        <dbReference type="SAM" id="MobiDB-lite"/>
    </source>
</evidence>
<evidence type="ECO:0000313" key="3">
    <source>
        <dbReference type="Proteomes" id="UP000012338"/>
    </source>
</evidence>
<dbReference type="OrthoDB" id="10543019at2759"/>
<name>N4X7G0_COCH4</name>
<reference evidence="2 3" key="1">
    <citation type="journal article" date="2012" name="PLoS Pathog.">
        <title>Diverse lifestyles and strategies of plant pathogenesis encoded in the genomes of eighteen Dothideomycetes fungi.</title>
        <authorList>
            <person name="Ohm R.A."/>
            <person name="Feau N."/>
            <person name="Henrissat B."/>
            <person name="Schoch C.L."/>
            <person name="Horwitz B.A."/>
            <person name="Barry K.W."/>
            <person name="Condon B.J."/>
            <person name="Copeland A.C."/>
            <person name="Dhillon B."/>
            <person name="Glaser F."/>
            <person name="Hesse C.N."/>
            <person name="Kosti I."/>
            <person name="LaButti K."/>
            <person name="Lindquist E.A."/>
            <person name="Lucas S."/>
            <person name="Salamov A.A."/>
            <person name="Bradshaw R.E."/>
            <person name="Ciuffetti L."/>
            <person name="Hamelin R.C."/>
            <person name="Kema G.H.J."/>
            <person name="Lawrence C."/>
            <person name="Scott J.A."/>
            <person name="Spatafora J.W."/>
            <person name="Turgeon B.G."/>
            <person name="de Wit P.J.G.M."/>
            <person name="Zhong S."/>
            <person name="Goodwin S.B."/>
            <person name="Grigoriev I.V."/>
        </authorList>
    </citation>
    <scope>NUCLEOTIDE SEQUENCE [LARGE SCALE GENOMIC DNA]</scope>
    <source>
        <strain evidence="3">C4 / ATCC 48331 / race T</strain>
    </source>
</reference>
<proteinExistence type="predicted"/>
<evidence type="ECO:0000313" key="2">
    <source>
        <dbReference type="EMBL" id="ENI02491.1"/>
    </source>
</evidence>
<dbReference type="EMBL" id="KB733463">
    <property type="protein sequence ID" value="ENI02491.1"/>
    <property type="molecule type" value="Genomic_DNA"/>
</dbReference>
<gene>
    <name evidence="2" type="ORF">COCC4DRAFT_42575</name>
</gene>
<dbReference type="Proteomes" id="UP000012338">
    <property type="component" value="Unassembled WGS sequence"/>
</dbReference>
<feature type="compositionally biased region" description="Low complexity" evidence="1">
    <location>
        <begin position="79"/>
        <end position="92"/>
    </location>
</feature>
<organism evidence="2 3">
    <name type="scientific">Cochliobolus heterostrophus (strain C4 / ATCC 48331 / race T)</name>
    <name type="common">Southern corn leaf blight fungus</name>
    <name type="synonym">Bipolaris maydis</name>
    <dbReference type="NCBI Taxonomy" id="665024"/>
    <lineage>
        <taxon>Eukaryota</taxon>
        <taxon>Fungi</taxon>
        <taxon>Dikarya</taxon>
        <taxon>Ascomycota</taxon>
        <taxon>Pezizomycotina</taxon>
        <taxon>Dothideomycetes</taxon>
        <taxon>Pleosporomycetidae</taxon>
        <taxon>Pleosporales</taxon>
        <taxon>Pleosporineae</taxon>
        <taxon>Pleosporaceae</taxon>
        <taxon>Bipolaris</taxon>
    </lineage>
</organism>
<sequence length="127" mass="13900">MAHHFDAVAADDDEHDAAAKDAQLARTQTATKHYSVFHPHRNTIPVHLVSVPSRALAILILELNWRGRSCLSWLPRLASTPTSTSTSTSTSSHIPPCVSSQERNPLSAALASFARHESRLALRLSTR</sequence>
<keyword evidence="3" id="KW-1185">Reference proteome</keyword>